<dbReference type="Proteomes" id="UP000501690">
    <property type="component" value="Linkage Group LG1"/>
</dbReference>
<evidence type="ECO:0000259" key="2">
    <source>
        <dbReference type="Pfam" id="PF18210"/>
    </source>
</evidence>
<dbReference type="PANTHER" id="PTHR35707">
    <property type="entry name" value="OS06G0608100 PROTEIN"/>
    <property type="match status" value="1"/>
</dbReference>
<feature type="region of interest" description="Disordered" evidence="1">
    <location>
        <begin position="34"/>
        <end position="135"/>
    </location>
</feature>
<feature type="compositionally biased region" description="Low complexity" evidence="1">
    <location>
        <begin position="46"/>
        <end position="56"/>
    </location>
</feature>
<gene>
    <name evidence="3" type="ORF">DEO72_LG1g2722</name>
</gene>
<evidence type="ECO:0000313" key="3">
    <source>
        <dbReference type="EMBL" id="QCD79084.1"/>
    </source>
</evidence>
<dbReference type="Pfam" id="PF18210">
    <property type="entry name" value="Knl1_RWD_C"/>
    <property type="match status" value="1"/>
</dbReference>
<reference evidence="3 4" key="1">
    <citation type="submission" date="2019-04" db="EMBL/GenBank/DDBJ databases">
        <title>An improved genome assembly and genetic linkage map for asparagus bean, Vigna unguiculata ssp. sesquipedialis.</title>
        <authorList>
            <person name="Xia Q."/>
            <person name="Zhang R."/>
            <person name="Dong Y."/>
        </authorList>
    </citation>
    <scope>NUCLEOTIDE SEQUENCE [LARGE SCALE GENOMIC DNA]</scope>
    <source>
        <tissue evidence="3">Leaf</tissue>
    </source>
</reference>
<feature type="domain" description="Knl1 C-terminal RWD" evidence="2">
    <location>
        <begin position="767"/>
        <end position="919"/>
    </location>
</feature>
<dbReference type="EMBL" id="CP039345">
    <property type="protein sequence ID" value="QCD79084.1"/>
    <property type="molecule type" value="Genomic_DNA"/>
</dbReference>
<sequence length="1142" mass="126584">MELPKNNAQSEDETTVALKKKRLRRVSFADNEITSVHVFRRDDDSSSPSEAPSDPSIVGFFRDLASDSDDDDKEQPQLHEEAEDGNSFLRPIGSPYPGDSSTADEGDDDDDDFRGPVSAHFIRPERLSDSGVSDDVTMDSTAFSMHYRSLARSDSGDIKTLQFDVTTPNSHSRGSYMELTEPKLCGVVLDAHSAGKDSNDMSIEGEQQRGSEYDILPSPAFGAAILVQGAPNNSPQRSLEGSVASPPFIQSHQKQPSDSAIEEIKESTKDATEILSICRQLDFENANSETSPRVGEHKGMVLDSNCKSHKVDRNPIYESTLLLLSGRKQSFTRSPVSSAHAGNITPRLEQSALHGPEVSVTHCATSSAHRSIAKMVTIEPLAMSSLKKGMDILKARLSKYSPGFLLSNEKNQEYKQEESCQIHLGEKLFSSTPTSNTYKGLAYCNDRGIQSLKNISKLSQNEEIVDTKMDDGDLNPISASSSQLTHLRMVGDVDLADRSGKNEILVPSSPIHQVTPQLCLPQDVPPKVTVDGHGPDNNPHSVLNVAQSPLTKSGIGNSSGKKRKGVQILRNEDKIDKIGRIDRTPEAHSNASGDLQLVLEQTGSMRRERVMLGNQTSNDGDLFLKKFLDRTTHLLPPSVDKLNLRLIGRLEDILVHLQKVKKTEIVCSEIQSQHKITDRLNIHRHKRVAETRILLHSIAYEKAKLQLLHIKHDKLLEKGQQISSGLQECEMIKLNFIPSFKRGAVDSQANDSFSKGKSQVSCKKVLEKKQELESLESKAKSLSEFLQSHCKMEGDQSFTDTVKAVSGYLQKRMPCKSIRQNLKLWEIEDFERRDDCHKVCLNYCGYVTQRVTVNTGHSSIIISTSLNDVNIGKTFPNLESFSAFVFVLNPHTSKKFTDSSSMAREIQITSSLLSNLLDVVEEVQLARIEIRNLVDAKFYSHSVQRLDLQLSFIDFHSGRKVKAIFDITCLKCGVYPSGVVPSQIFEPSGAEQKSLPASLAHEIRSATERITSSLLSNLLDVVEEVQLARIEIRNLVDAKFYSHSVQRLDLQLSFIDFHSGRKVKAIFDITCLKCGVYPSGVVPSQIFEPSGAEQKSLPASLAHEIRSATERVRVGYSRIIKLCRCISHAVLSGFLQNQMIGN</sequence>
<feature type="compositionally biased region" description="Acidic residues" evidence="1">
    <location>
        <begin position="102"/>
        <end position="112"/>
    </location>
</feature>
<keyword evidence="4" id="KW-1185">Reference proteome</keyword>
<dbReference type="PANTHER" id="PTHR35707:SF1">
    <property type="entry name" value="SPC7 KINETOCHORE PROTEIN DOMAIN-CONTAINING PROTEIN"/>
    <property type="match status" value="1"/>
</dbReference>
<proteinExistence type="predicted"/>
<dbReference type="AlphaFoldDB" id="A0A4D6KYT3"/>
<evidence type="ECO:0000256" key="1">
    <source>
        <dbReference type="SAM" id="MobiDB-lite"/>
    </source>
</evidence>
<organism evidence="3 4">
    <name type="scientific">Vigna unguiculata</name>
    <name type="common">Cowpea</name>
    <dbReference type="NCBI Taxonomy" id="3917"/>
    <lineage>
        <taxon>Eukaryota</taxon>
        <taxon>Viridiplantae</taxon>
        <taxon>Streptophyta</taxon>
        <taxon>Embryophyta</taxon>
        <taxon>Tracheophyta</taxon>
        <taxon>Spermatophyta</taxon>
        <taxon>Magnoliopsida</taxon>
        <taxon>eudicotyledons</taxon>
        <taxon>Gunneridae</taxon>
        <taxon>Pentapetalae</taxon>
        <taxon>rosids</taxon>
        <taxon>fabids</taxon>
        <taxon>Fabales</taxon>
        <taxon>Fabaceae</taxon>
        <taxon>Papilionoideae</taxon>
        <taxon>50 kb inversion clade</taxon>
        <taxon>NPAAA clade</taxon>
        <taxon>indigoferoid/millettioid clade</taxon>
        <taxon>Phaseoleae</taxon>
        <taxon>Vigna</taxon>
    </lineage>
</organism>
<protein>
    <recommendedName>
        <fullName evidence="2">Knl1 C-terminal RWD domain-containing protein</fullName>
    </recommendedName>
</protein>
<name>A0A4D6KYT3_VIGUN</name>
<accession>A0A4D6KYT3</accession>
<dbReference type="InterPro" id="IPR040850">
    <property type="entry name" value="Knl1_RWD_C"/>
</dbReference>
<evidence type="ECO:0000313" key="4">
    <source>
        <dbReference type="Proteomes" id="UP000501690"/>
    </source>
</evidence>